<protein>
    <submittedName>
        <fullName evidence="1">Glycosyltransferase</fullName>
    </submittedName>
</protein>
<dbReference type="SUPFAM" id="SSF53756">
    <property type="entry name" value="UDP-Glycosyltransferase/glycogen phosphorylase"/>
    <property type="match status" value="1"/>
</dbReference>
<evidence type="ECO:0000313" key="2">
    <source>
        <dbReference type="Proteomes" id="UP000589896"/>
    </source>
</evidence>
<dbReference type="Gene3D" id="3.40.50.2000">
    <property type="entry name" value="Glycogen Phosphorylase B"/>
    <property type="match status" value="1"/>
</dbReference>
<keyword evidence="2" id="KW-1185">Reference proteome</keyword>
<proteinExistence type="predicted"/>
<keyword evidence="1" id="KW-0808">Transferase</keyword>
<organism evidence="1 2">
    <name type="scientific">Luteimonas deserti</name>
    <dbReference type="NCBI Taxonomy" id="2752306"/>
    <lineage>
        <taxon>Bacteria</taxon>
        <taxon>Pseudomonadati</taxon>
        <taxon>Pseudomonadota</taxon>
        <taxon>Gammaproteobacteria</taxon>
        <taxon>Lysobacterales</taxon>
        <taxon>Lysobacteraceae</taxon>
        <taxon>Luteimonas</taxon>
    </lineage>
</organism>
<dbReference type="EMBL" id="JACCJZ010000016">
    <property type="protein sequence ID" value="NYZ62927.1"/>
    <property type="molecule type" value="Genomic_DNA"/>
</dbReference>
<accession>A0A7Z0QSA4</accession>
<reference evidence="1 2" key="1">
    <citation type="submission" date="2020-07" db="EMBL/GenBank/DDBJ databases">
        <title>isolation of Luteimonas sp. SJ-16.</title>
        <authorList>
            <person name="Huang X.-X."/>
            <person name="Xu L."/>
            <person name="Sun J.-Q."/>
        </authorList>
    </citation>
    <scope>NUCLEOTIDE SEQUENCE [LARGE SCALE GENOMIC DNA]</scope>
    <source>
        <strain evidence="1 2">SJ-16</strain>
    </source>
</reference>
<name>A0A7Z0QSA4_9GAMM</name>
<dbReference type="GO" id="GO:0016740">
    <property type="term" value="F:transferase activity"/>
    <property type="evidence" value="ECO:0007669"/>
    <property type="project" value="UniProtKB-KW"/>
</dbReference>
<sequence length="398" mass="43201">METLIVFSHLRWNFVYQRPQHLLARLASHWNILVVEEPVPGEPGLSVTTPAPGVTVLQPHTRAPGHGFDDSQFEPVGALLRDYLDAQGITQYGAWMYTPMALPLLGGLAPQVIVYDCMDELSAFKGAPPQLLRREKTLLDIANVVFTGGPSLYDAKRHANPNVHSLPSSVDAAHFSPRGAGHASSPLFDGIAHPRLGYYGVVDERLDLDLLAHLTDAEPGWQVCVLGPVVKIDPATLPQRANLHYLPQQAYDDLPDVLAAWDVCLMPFALNESTRFISPTKTLEYMSAGKPVVSTEIADVRRLYASGVALAADADTFVAACRAALAETPDGRAQRVTEQQRLVAATSWENAAAVVAQEVKAAHASGLRPQARSYLAGKHVIELPRRRPVSGESVRSIA</sequence>
<comment type="caution">
    <text evidence="1">The sequence shown here is derived from an EMBL/GenBank/DDBJ whole genome shotgun (WGS) entry which is preliminary data.</text>
</comment>
<dbReference type="Proteomes" id="UP000589896">
    <property type="component" value="Unassembled WGS sequence"/>
</dbReference>
<dbReference type="AlphaFoldDB" id="A0A7Z0QSA4"/>
<gene>
    <name evidence="1" type="ORF">H0E82_09150</name>
</gene>
<dbReference type="Pfam" id="PF13692">
    <property type="entry name" value="Glyco_trans_1_4"/>
    <property type="match status" value="1"/>
</dbReference>
<dbReference type="RefSeq" id="WP_180545143.1">
    <property type="nucleotide sequence ID" value="NZ_JACCJZ010000016.1"/>
</dbReference>
<evidence type="ECO:0000313" key="1">
    <source>
        <dbReference type="EMBL" id="NYZ62927.1"/>
    </source>
</evidence>